<evidence type="ECO:0000313" key="2">
    <source>
        <dbReference type="EMBL" id="ABM78531.1"/>
    </source>
</evidence>
<dbReference type="Proteomes" id="UP000002274">
    <property type="component" value="Chromosome"/>
</dbReference>
<keyword evidence="1" id="KW-1133">Transmembrane helix</keyword>
<dbReference type="EMBL" id="CP000554">
    <property type="protein sequence ID" value="ABM78531.1"/>
    <property type="molecule type" value="Genomic_DNA"/>
</dbReference>
<reference evidence="2 3" key="1">
    <citation type="journal article" date="2007" name="PLoS Genet.">
        <title>Patterns and implications of gene gain and loss in the evolution of Prochlorococcus.</title>
        <authorList>
            <person name="Kettler G.C."/>
            <person name="Martiny A.C."/>
            <person name="Huang K."/>
            <person name="Zucker J."/>
            <person name="Coleman M.L."/>
            <person name="Rodrigue S."/>
            <person name="Chen F."/>
            <person name="Lapidus A."/>
            <person name="Ferriera S."/>
            <person name="Johnson J."/>
            <person name="Steglich C."/>
            <person name="Church G.M."/>
            <person name="Richardson P."/>
            <person name="Chisholm S.W."/>
        </authorList>
    </citation>
    <scope>NUCLEOTIDE SEQUENCE [LARGE SCALE GENOMIC DNA]</scope>
    <source>
        <strain evidence="2 3">MIT 9303</strain>
    </source>
</reference>
<dbReference type="AlphaFoldDB" id="A2CAM1"/>
<dbReference type="BioCyc" id="PMAR59922:G1G80-1550-MONOMER"/>
<sequence length="118" mass="12965">MYYRKFKMLAEFKTLFELSQEGYFKKLMESARELLDVPVNTFSNSTVSSQIVIGIIAIVILGAIILPFGATEASIKACQVNTDKKLVKVGGSVIVVMTSLSAILYLEVLKLYGVFSSS</sequence>
<feature type="transmembrane region" description="Helical" evidence="1">
    <location>
        <begin position="86"/>
        <end position="106"/>
    </location>
</feature>
<dbReference type="STRING" id="59922.P9303_17891"/>
<name>A2CAM1_PROM3</name>
<dbReference type="KEGG" id="pmf:P9303_17891"/>
<evidence type="ECO:0000313" key="3">
    <source>
        <dbReference type="Proteomes" id="UP000002274"/>
    </source>
</evidence>
<evidence type="ECO:0000256" key="1">
    <source>
        <dbReference type="SAM" id="Phobius"/>
    </source>
</evidence>
<accession>A2CAM1</accession>
<proteinExistence type="predicted"/>
<keyword evidence="1" id="KW-0812">Transmembrane</keyword>
<feature type="transmembrane region" description="Helical" evidence="1">
    <location>
        <begin position="47"/>
        <end position="66"/>
    </location>
</feature>
<dbReference type="HOGENOM" id="CLU_2071022_0_0_3"/>
<organism evidence="2 3">
    <name type="scientific">Prochlorococcus marinus (strain MIT 9303)</name>
    <dbReference type="NCBI Taxonomy" id="59922"/>
    <lineage>
        <taxon>Bacteria</taxon>
        <taxon>Bacillati</taxon>
        <taxon>Cyanobacteriota</taxon>
        <taxon>Cyanophyceae</taxon>
        <taxon>Synechococcales</taxon>
        <taxon>Prochlorococcaceae</taxon>
        <taxon>Prochlorococcus</taxon>
    </lineage>
</organism>
<gene>
    <name evidence="2" type="ordered locus">P9303_17891</name>
</gene>
<keyword evidence="1" id="KW-0472">Membrane</keyword>
<protein>
    <submittedName>
        <fullName evidence="2">Uncharacterized protein</fullName>
    </submittedName>
</protein>